<feature type="domain" description="Putative regulatory protein FmdB zinc ribbon" evidence="1">
    <location>
        <begin position="1"/>
        <end position="43"/>
    </location>
</feature>
<dbReference type="AlphaFoldDB" id="A0A6H1ZXL8"/>
<dbReference type="SMART" id="SM00834">
    <property type="entry name" value="CxxC_CXXC_SSSS"/>
    <property type="match status" value="1"/>
</dbReference>
<dbReference type="EMBL" id="MT144310">
    <property type="protein sequence ID" value="QJA52067.1"/>
    <property type="molecule type" value="Genomic_DNA"/>
</dbReference>
<dbReference type="Pfam" id="PF09723">
    <property type="entry name" value="Zn_ribbon_8"/>
    <property type="match status" value="1"/>
</dbReference>
<dbReference type="InterPro" id="IPR013429">
    <property type="entry name" value="Regulatory_FmdB_Zinc_ribbon"/>
</dbReference>
<proteinExistence type="predicted"/>
<evidence type="ECO:0000259" key="1">
    <source>
        <dbReference type="SMART" id="SM00834"/>
    </source>
</evidence>
<sequence>MPIYEFQCSVCDEVQEVFYHKYNSEDQVVECSECGASAFRILSNFRFNRWDDLVIGLRKEKAPEAAVSKFRKKYNYQKEKQKRKIAKYRIRTKKAQRGPSPKAHYGYGGESGGGAIADVIVEPQDRAYVK</sequence>
<reference evidence="2" key="1">
    <citation type="submission" date="2020-03" db="EMBL/GenBank/DDBJ databases">
        <title>The deep terrestrial virosphere.</title>
        <authorList>
            <person name="Holmfeldt K."/>
            <person name="Nilsson E."/>
            <person name="Simone D."/>
            <person name="Lopez-Fernandez M."/>
            <person name="Wu X."/>
            <person name="de Brujin I."/>
            <person name="Lundin D."/>
            <person name="Andersson A."/>
            <person name="Bertilsson S."/>
            <person name="Dopson M."/>
        </authorList>
    </citation>
    <scope>NUCLEOTIDE SEQUENCE</scope>
    <source>
        <strain evidence="2">TM448A02462</strain>
    </source>
</reference>
<organism evidence="2">
    <name type="scientific">viral metagenome</name>
    <dbReference type="NCBI Taxonomy" id="1070528"/>
    <lineage>
        <taxon>unclassified sequences</taxon>
        <taxon>metagenomes</taxon>
        <taxon>organismal metagenomes</taxon>
    </lineage>
</organism>
<gene>
    <name evidence="2" type="ORF">TM448A02462_0005</name>
</gene>
<dbReference type="NCBIfam" id="TIGR02605">
    <property type="entry name" value="CxxC_CxxC_SSSS"/>
    <property type="match status" value="1"/>
</dbReference>
<protein>
    <recommendedName>
        <fullName evidence="1">Putative regulatory protein FmdB zinc ribbon domain-containing protein</fullName>
    </recommendedName>
</protein>
<accession>A0A6H1ZXL8</accession>
<evidence type="ECO:0000313" key="2">
    <source>
        <dbReference type="EMBL" id="QJA52067.1"/>
    </source>
</evidence>
<name>A0A6H1ZXL8_9ZZZZ</name>